<dbReference type="Proteomes" id="UP001164746">
    <property type="component" value="Chromosome 12"/>
</dbReference>
<evidence type="ECO:0000256" key="2">
    <source>
        <dbReference type="ARBA" id="ARBA00022692"/>
    </source>
</evidence>
<evidence type="ECO:0008006" key="9">
    <source>
        <dbReference type="Google" id="ProtNLM"/>
    </source>
</evidence>
<protein>
    <recommendedName>
        <fullName evidence="9">G-protein coupled receptors family 1 profile domain-containing protein</fullName>
    </recommendedName>
</protein>
<feature type="region of interest" description="Disordered" evidence="5">
    <location>
        <begin position="196"/>
        <end position="221"/>
    </location>
</feature>
<keyword evidence="4 6" id="KW-0472">Membrane</keyword>
<evidence type="ECO:0000256" key="4">
    <source>
        <dbReference type="ARBA" id="ARBA00023136"/>
    </source>
</evidence>
<sequence>MGIALAIPFFLITVFDEARFYDGSQIMVCRTKIDTNWKRAYTLFIVCAFFVVPFFVLVYIYTNIIRKLMSETLNLRHKMTEFHFMSEKTSDLHVNIHYCSVICHAIAHTNCEFVADIFPKRKCRKNMSRGLLKHDILGQSANVPQQRGHNIKRLLRRYGGSFFVSNNTTPPKTKQPKTVKKSYKCLHIFVHHKEDNERKVNTDNKKNNKRDTERRHFKQTF</sequence>
<gene>
    <name evidence="7" type="ORF">MAR_016327</name>
</gene>
<dbReference type="Pfam" id="PF00001">
    <property type="entry name" value="7tm_1"/>
    <property type="match status" value="1"/>
</dbReference>
<dbReference type="SUPFAM" id="SSF81321">
    <property type="entry name" value="Family A G protein-coupled receptor-like"/>
    <property type="match status" value="1"/>
</dbReference>
<evidence type="ECO:0000313" key="7">
    <source>
        <dbReference type="EMBL" id="WAR22353.1"/>
    </source>
</evidence>
<organism evidence="7 8">
    <name type="scientific">Mya arenaria</name>
    <name type="common">Soft-shell clam</name>
    <dbReference type="NCBI Taxonomy" id="6604"/>
    <lineage>
        <taxon>Eukaryota</taxon>
        <taxon>Metazoa</taxon>
        <taxon>Spiralia</taxon>
        <taxon>Lophotrochozoa</taxon>
        <taxon>Mollusca</taxon>
        <taxon>Bivalvia</taxon>
        <taxon>Autobranchia</taxon>
        <taxon>Heteroconchia</taxon>
        <taxon>Euheterodonta</taxon>
        <taxon>Imparidentia</taxon>
        <taxon>Neoheterodontei</taxon>
        <taxon>Myida</taxon>
        <taxon>Myoidea</taxon>
        <taxon>Myidae</taxon>
        <taxon>Mya</taxon>
    </lineage>
</organism>
<reference evidence="7" key="1">
    <citation type="submission" date="2022-11" db="EMBL/GenBank/DDBJ databases">
        <title>Centuries of genome instability and evolution in soft-shell clam transmissible cancer (bioRxiv).</title>
        <authorList>
            <person name="Hart S.F.M."/>
            <person name="Yonemitsu M.A."/>
            <person name="Giersch R.M."/>
            <person name="Beal B.F."/>
            <person name="Arriagada G."/>
            <person name="Davis B.W."/>
            <person name="Ostrander E.A."/>
            <person name="Goff S.P."/>
            <person name="Metzger M.J."/>
        </authorList>
    </citation>
    <scope>NUCLEOTIDE SEQUENCE</scope>
    <source>
        <strain evidence="7">MELC-2E11</strain>
        <tissue evidence="7">Siphon/mantle</tissue>
    </source>
</reference>
<evidence type="ECO:0000256" key="3">
    <source>
        <dbReference type="ARBA" id="ARBA00022989"/>
    </source>
</evidence>
<accession>A0ABY7FJH3</accession>
<evidence type="ECO:0000313" key="8">
    <source>
        <dbReference type="Proteomes" id="UP001164746"/>
    </source>
</evidence>
<feature type="compositionally biased region" description="Basic and acidic residues" evidence="5">
    <location>
        <begin position="196"/>
        <end position="214"/>
    </location>
</feature>
<comment type="subcellular location">
    <subcellularLocation>
        <location evidence="1">Membrane</location>
    </subcellularLocation>
</comment>
<feature type="transmembrane region" description="Helical" evidence="6">
    <location>
        <begin position="40"/>
        <end position="61"/>
    </location>
</feature>
<evidence type="ECO:0000256" key="5">
    <source>
        <dbReference type="SAM" id="MobiDB-lite"/>
    </source>
</evidence>
<dbReference type="Gene3D" id="1.20.1070.10">
    <property type="entry name" value="Rhodopsin 7-helix transmembrane proteins"/>
    <property type="match status" value="1"/>
</dbReference>
<evidence type="ECO:0000256" key="1">
    <source>
        <dbReference type="ARBA" id="ARBA00004370"/>
    </source>
</evidence>
<keyword evidence="2 6" id="KW-0812">Transmembrane</keyword>
<name>A0ABY7FJH3_MYAAR</name>
<proteinExistence type="predicted"/>
<dbReference type="EMBL" id="CP111023">
    <property type="protein sequence ID" value="WAR22353.1"/>
    <property type="molecule type" value="Genomic_DNA"/>
</dbReference>
<evidence type="ECO:0000256" key="6">
    <source>
        <dbReference type="SAM" id="Phobius"/>
    </source>
</evidence>
<keyword evidence="3 6" id="KW-1133">Transmembrane helix</keyword>
<keyword evidence="8" id="KW-1185">Reference proteome</keyword>
<dbReference type="InterPro" id="IPR000276">
    <property type="entry name" value="GPCR_Rhodpsn"/>
</dbReference>